<evidence type="ECO:0000256" key="4">
    <source>
        <dbReference type="ARBA" id="ARBA00023136"/>
    </source>
</evidence>
<keyword evidence="3 5" id="KW-1133">Transmembrane helix</keyword>
<evidence type="ECO:0000256" key="3">
    <source>
        <dbReference type="ARBA" id="ARBA00022989"/>
    </source>
</evidence>
<evidence type="ECO:0000256" key="5">
    <source>
        <dbReference type="SAM" id="Phobius"/>
    </source>
</evidence>
<protein>
    <submittedName>
        <fullName evidence="6">Sodium:sulfate symporter transmembrane region superfamily protein</fullName>
    </submittedName>
</protein>
<dbReference type="AlphaFoldDB" id="E7RJL5"/>
<dbReference type="InterPro" id="IPR001898">
    <property type="entry name" value="SLC13A/DASS"/>
</dbReference>
<gene>
    <name evidence="6" type="ORF">GPDM_13426</name>
</gene>
<evidence type="ECO:0000313" key="7">
    <source>
        <dbReference type="Proteomes" id="UP000003052"/>
    </source>
</evidence>
<comment type="subcellular location">
    <subcellularLocation>
        <location evidence="1">Membrane</location>
        <topology evidence="1">Multi-pass membrane protein</topology>
    </subcellularLocation>
</comment>
<keyword evidence="4 5" id="KW-0472">Membrane</keyword>
<feature type="transmembrane region" description="Helical" evidence="5">
    <location>
        <begin position="438"/>
        <end position="459"/>
    </location>
</feature>
<dbReference type="Pfam" id="PF00939">
    <property type="entry name" value="Na_sulph_symp"/>
    <property type="match status" value="1"/>
</dbReference>
<proteinExistence type="predicted"/>
<name>E7RJL5_9BACL</name>
<sequence>MVLSKLRFLSLFFLLSLASIYYIYPGIASVYSLQQQLTLLLLGIAIYFWTLSSLPIAASSFVIIGLILMFDVVEEPEEAFTGFISSALYFILVLSLISTALVTAGVDRVFAQIIMKFSRGGFRAILFGLPLLILWMPVFLPSAVARFRILEPIIEQLNIQFGFGPESLFRKYCMYLIGMFNQNSTMVVFTGGGFPILAAQLLKDFGNTEISWLGWFLRIAPPLWIAMLVISFSVWFYFKRQRDATVATYREVPKMNDEKFPPRFWWVIIPFGMMIISWIVLDQEQVPLVLAPLLLVGYYGMPINGLITNQTIRNYDWESFLLIGSSFSLGYVIEMNGTALVLAEQLMSFLPQGLGEFGNFIFIACVIFVLRFLFVVPSTSMIIIFPIIMNYARILDLSIIASAFLVIMIIGGVTVLPIHSPTTFLAFQKKALSFKEQIIVGSYSSFIILIIAITWAAFIW</sequence>
<dbReference type="OrthoDB" id="2386058at2"/>
<feature type="transmembrane region" description="Helical" evidence="5">
    <location>
        <begin position="6"/>
        <end position="27"/>
    </location>
</feature>
<feature type="transmembrane region" description="Helical" evidence="5">
    <location>
        <begin position="287"/>
        <end position="307"/>
    </location>
</feature>
<evidence type="ECO:0000313" key="6">
    <source>
        <dbReference type="EMBL" id="EGA88857.1"/>
    </source>
</evidence>
<organism evidence="6 7">
    <name type="scientific">Planococcus donghaensis MPA1U2</name>
    <dbReference type="NCBI Taxonomy" id="933115"/>
    <lineage>
        <taxon>Bacteria</taxon>
        <taxon>Bacillati</taxon>
        <taxon>Bacillota</taxon>
        <taxon>Bacilli</taxon>
        <taxon>Bacillales</taxon>
        <taxon>Caryophanaceae</taxon>
        <taxon>Planococcus</taxon>
    </lineage>
</organism>
<dbReference type="eggNOG" id="COG0471">
    <property type="taxonomic scope" value="Bacteria"/>
</dbReference>
<dbReference type="Proteomes" id="UP000003052">
    <property type="component" value="Unassembled WGS sequence"/>
</dbReference>
<feature type="transmembrane region" description="Helical" evidence="5">
    <location>
        <begin position="88"/>
        <end position="110"/>
    </location>
</feature>
<evidence type="ECO:0000256" key="2">
    <source>
        <dbReference type="ARBA" id="ARBA00022692"/>
    </source>
</evidence>
<feature type="transmembrane region" description="Helical" evidence="5">
    <location>
        <begin position="360"/>
        <end position="385"/>
    </location>
</feature>
<dbReference type="PANTHER" id="PTHR10283">
    <property type="entry name" value="SOLUTE CARRIER FAMILY 13 MEMBER"/>
    <property type="match status" value="1"/>
</dbReference>
<dbReference type="RefSeq" id="WP_008432086.1">
    <property type="nucleotide sequence ID" value="NZ_AEPB01000044.1"/>
</dbReference>
<dbReference type="EMBL" id="AEPB01000044">
    <property type="protein sequence ID" value="EGA88857.1"/>
    <property type="molecule type" value="Genomic_DNA"/>
</dbReference>
<evidence type="ECO:0000256" key="1">
    <source>
        <dbReference type="ARBA" id="ARBA00004141"/>
    </source>
</evidence>
<comment type="caution">
    <text evidence="6">The sequence shown here is derived from an EMBL/GenBank/DDBJ whole genome shotgun (WGS) entry which is preliminary data.</text>
</comment>
<keyword evidence="2 5" id="KW-0812">Transmembrane</keyword>
<feature type="transmembrane region" description="Helical" evidence="5">
    <location>
        <begin position="122"/>
        <end position="140"/>
    </location>
</feature>
<accession>E7RJL5</accession>
<feature type="transmembrane region" description="Helical" evidence="5">
    <location>
        <begin position="215"/>
        <end position="238"/>
    </location>
</feature>
<feature type="transmembrane region" description="Helical" evidence="5">
    <location>
        <begin position="39"/>
        <end position="68"/>
    </location>
</feature>
<feature type="transmembrane region" description="Helical" evidence="5">
    <location>
        <begin position="397"/>
        <end position="418"/>
    </location>
</feature>
<reference evidence="6 7" key="1">
    <citation type="journal article" date="2011" name="J. Bacteriol.">
        <title>The Draft Genome of Planococcus donghaensis MPA1U2 Reveals Nonsporulation Pathways Controlled by a Conserved Spo0A Regulon.</title>
        <authorList>
            <person name="Pearson M.D."/>
            <person name="Noller H.F."/>
        </authorList>
    </citation>
    <scope>NUCLEOTIDE SEQUENCE [LARGE SCALE GENOMIC DNA]</scope>
    <source>
        <strain evidence="6 7">MPA1U2</strain>
    </source>
</reference>
<feature type="transmembrane region" description="Helical" evidence="5">
    <location>
        <begin position="264"/>
        <end position="281"/>
    </location>
</feature>
<dbReference type="GO" id="GO:0022857">
    <property type="term" value="F:transmembrane transporter activity"/>
    <property type="evidence" value="ECO:0007669"/>
    <property type="project" value="InterPro"/>
</dbReference>
<dbReference type="GO" id="GO:0005886">
    <property type="term" value="C:plasma membrane"/>
    <property type="evidence" value="ECO:0007669"/>
    <property type="project" value="TreeGrafter"/>
</dbReference>
<feature type="transmembrane region" description="Helical" evidence="5">
    <location>
        <begin position="319"/>
        <end position="340"/>
    </location>
</feature>